<dbReference type="FunFam" id="2.60.40.3110:FF:000001">
    <property type="entry name" value="Putative fimbrial outer membrane usher"/>
    <property type="match status" value="1"/>
</dbReference>
<dbReference type="GO" id="GO:0009279">
    <property type="term" value="C:cell outer membrane"/>
    <property type="evidence" value="ECO:0007669"/>
    <property type="project" value="UniProtKB-SubCell"/>
</dbReference>
<dbReference type="PANTHER" id="PTHR30451:SF10">
    <property type="entry name" value="OUTER MEMBRANE USHER PROTEIN YFCU-RELATED"/>
    <property type="match status" value="1"/>
</dbReference>
<dbReference type="eggNOG" id="COG3188">
    <property type="taxonomic scope" value="Bacteria"/>
</dbReference>
<evidence type="ECO:0000256" key="4">
    <source>
        <dbReference type="ARBA" id="ARBA00022452"/>
    </source>
</evidence>
<dbReference type="InterPro" id="IPR025885">
    <property type="entry name" value="PapC_N"/>
</dbReference>
<dbReference type="InterPro" id="IPR042186">
    <property type="entry name" value="FimD_plug_dom"/>
</dbReference>
<feature type="domain" description="PapC-like C-terminal" evidence="11">
    <location>
        <begin position="756"/>
        <end position="811"/>
    </location>
</feature>
<dbReference type="Gene3D" id="2.60.40.3110">
    <property type="match status" value="1"/>
</dbReference>
<keyword evidence="5 9" id="KW-0812">Transmembrane</keyword>
<keyword evidence="9" id="KW-1029">Fimbrium biogenesis</keyword>
<gene>
    <name evidence="13" type="ORF">GTGU_04293</name>
</gene>
<dbReference type="Proteomes" id="UP000028630">
    <property type="component" value="Unassembled WGS sequence"/>
</dbReference>
<dbReference type="AlphaFoldDB" id="A0A084ZP96"/>
<dbReference type="NCBIfam" id="NF011812">
    <property type="entry name" value="PRK15284.1"/>
    <property type="match status" value="1"/>
</dbReference>
<evidence type="ECO:0000256" key="9">
    <source>
        <dbReference type="RuleBase" id="RU003884"/>
    </source>
</evidence>
<evidence type="ECO:0000313" key="13">
    <source>
        <dbReference type="EMBL" id="KFB99290.1"/>
    </source>
</evidence>
<dbReference type="Pfam" id="PF00577">
    <property type="entry name" value="Usher"/>
    <property type="match status" value="1"/>
</dbReference>
<dbReference type="SUPFAM" id="SSF141729">
    <property type="entry name" value="FimD N-terminal domain-like"/>
    <property type="match status" value="1"/>
</dbReference>
<name>A0A084ZP96_9ENTR</name>
<sequence length="839" mass="93210">MLIYLNKTNLKPLSIVTSLSLSMAPFYAASGGAQFNTEFLDINDRSKIDLNRFSQDDYVMPGTYDLVVQINKNELSEHSVTVYDSDDTPDVSHACITAELIQKIGIKEEYLKNLSWWHNNECASESSLSGMDVKVDLSTSSLNISMPKTYLEYVSDNWEPPSRWDNGIAGILLDYNISLQARQQTGMPDAYLFRGNGTTGGNIGAWRIRADWQSHMDNQNKGQSIDRRLEWSRFYAYRALPSLKARLIAGEDYLNSGLFDGFRFTGTSLASDDNMLPPGLRGYAPEVTGVARTNARVIISQQGRVLYETQVPSGPFRIQDLNDSVSGELDVRVEEQDGSVQQFKVSTASIPYLTRPGDWRYKVALGRPSDFRHKFNGPHFITGELSRGISNGWSLYGGALVAPSYGALSFGVGRDLLLFGAISFDVTQSRAKLKNESSHSSDGRSYRVSYSKTFDEIDSQVTFAGYRFSDKNYLSMSNWLEARNGGISAGRSKEMYTLTLNKRFRDSGLSLWFGYDHQTFWDRPSTNRYTATLSGDFDLWDWKRLNLSLSAYRSRYYGSNDDGVYLSMSIPLGERSRMSYNSTFSKDTADHRVGYYDRVNDTDSMQMSLDSYRDRIGANVFYNHRGDLADTSINAAYQAGRFASTTVSFTGGATLTKEGGAFHRGGITGGTRLLVDTSGVPDVPVKGYGSIIRSNRFGKAVLVDVNSYFRSRAIVAVDELDERTEATKAVVHSTLTDGAIGYRKFDVISGLKAMAMIRLADGSVPPFGSTVMNARKQETGVVGDEGNVFLVGINEGESMSVRWDGVVKCIITLPTPLPTDVLTRILLLPCIQSESMENK</sequence>
<evidence type="ECO:0000256" key="10">
    <source>
        <dbReference type="SAM" id="SignalP"/>
    </source>
</evidence>
<dbReference type="Gene3D" id="3.10.20.410">
    <property type="match status" value="1"/>
</dbReference>
<dbReference type="InterPro" id="IPR043142">
    <property type="entry name" value="PapC-like_C_sf"/>
</dbReference>
<keyword evidence="8 9" id="KW-0998">Cell outer membrane</keyword>
<dbReference type="Pfam" id="PF13954">
    <property type="entry name" value="PapC_N"/>
    <property type="match status" value="1"/>
</dbReference>
<keyword evidence="7 9" id="KW-0472">Membrane</keyword>
<dbReference type="InterPro" id="IPR018030">
    <property type="entry name" value="Fimbrial_membr_usher_CS"/>
</dbReference>
<dbReference type="PROSITE" id="PS01151">
    <property type="entry name" value="FIMBRIAL_USHER"/>
    <property type="match status" value="1"/>
</dbReference>
<evidence type="ECO:0000259" key="12">
    <source>
        <dbReference type="Pfam" id="PF13954"/>
    </source>
</evidence>
<dbReference type="Gene3D" id="2.60.40.2610">
    <property type="entry name" value="Outer membrane usher protein FimD, plug domain"/>
    <property type="match status" value="1"/>
</dbReference>
<comment type="caution">
    <text evidence="13">The sequence shown here is derived from an EMBL/GenBank/DDBJ whole genome shotgun (WGS) entry which is preliminary data.</text>
</comment>
<accession>A0A084ZP96</accession>
<comment type="subcellular location">
    <subcellularLocation>
        <location evidence="1 9">Cell outer membrane</location>
        <topology evidence="1 9">Multi-pass membrane protein</topology>
    </subcellularLocation>
</comment>
<evidence type="ECO:0000256" key="5">
    <source>
        <dbReference type="ARBA" id="ARBA00022692"/>
    </source>
</evidence>
<dbReference type="InterPro" id="IPR025949">
    <property type="entry name" value="PapC-like_C"/>
</dbReference>
<keyword evidence="4" id="KW-1134">Transmembrane beta strand</keyword>
<dbReference type="InterPro" id="IPR000015">
    <property type="entry name" value="Fimb_usher"/>
</dbReference>
<evidence type="ECO:0000256" key="6">
    <source>
        <dbReference type="ARBA" id="ARBA00022729"/>
    </source>
</evidence>
<dbReference type="InterPro" id="IPR037224">
    <property type="entry name" value="PapC_N_sf"/>
</dbReference>
<evidence type="ECO:0000313" key="14">
    <source>
        <dbReference type="Proteomes" id="UP000028630"/>
    </source>
</evidence>
<organism evidence="13 14">
    <name type="scientific">Trabulsiella guamensis ATCC 49490</name>
    <dbReference type="NCBI Taxonomy" id="1005994"/>
    <lineage>
        <taxon>Bacteria</taxon>
        <taxon>Pseudomonadati</taxon>
        <taxon>Pseudomonadota</taxon>
        <taxon>Gammaproteobacteria</taxon>
        <taxon>Enterobacterales</taxon>
        <taxon>Enterobacteriaceae</taxon>
        <taxon>Trabulsiella</taxon>
    </lineage>
</organism>
<evidence type="ECO:0000256" key="3">
    <source>
        <dbReference type="ARBA" id="ARBA00022448"/>
    </source>
</evidence>
<evidence type="ECO:0000256" key="2">
    <source>
        <dbReference type="ARBA" id="ARBA00008064"/>
    </source>
</evidence>
<dbReference type="RefSeq" id="WP_051857408.1">
    <property type="nucleotide sequence ID" value="NZ_JMTB01000117.1"/>
</dbReference>
<evidence type="ECO:0000256" key="8">
    <source>
        <dbReference type="ARBA" id="ARBA00023237"/>
    </source>
</evidence>
<dbReference type="GO" id="GO:0009297">
    <property type="term" value="P:pilus assembly"/>
    <property type="evidence" value="ECO:0007669"/>
    <property type="project" value="InterPro"/>
</dbReference>
<proteinExistence type="inferred from homology"/>
<keyword evidence="14" id="KW-1185">Reference proteome</keyword>
<evidence type="ECO:0000259" key="11">
    <source>
        <dbReference type="Pfam" id="PF13953"/>
    </source>
</evidence>
<dbReference type="Gene3D" id="2.60.40.2070">
    <property type="match status" value="1"/>
</dbReference>
<evidence type="ECO:0000256" key="1">
    <source>
        <dbReference type="ARBA" id="ARBA00004571"/>
    </source>
</evidence>
<dbReference type="GO" id="GO:0015473">
    <property type="term" value="F:fimbrial usher porin activity"/>
    <property type="evidence" value="ECO:0007669"/>
    <property type="project" value="InterPro"/>
</dbReference>
<dbReference type="PANTHER" id="PTHR30451">
    <property type="entry name" value="OUTER MEMBRANE USHER PROTEIN"/>
    <property type="match status" value="1"/>
</dbReference>
<dbReference type="Pfam" id="PF13953">
    <property type="entry name" value="PapC_C"/>
    <property type="match status" value="1"/>
</dbReference>
<feature type="signal peptide" evidence="10">
    <location>
        <begin position="1"/>
        <end position="28"/>
    </location>
</feature>
<evidence type="ECO:0000256" key="7">
    <source>
        <dbReference type="ARBA" id="ARBA00023136"/>
    </source>
</evidence>
<keyword evidence="3 9" id="KW-0813">Transport</keyword>
<comment type="similarity">
    <text evidence="2 9">Belongs to the fimbrial export usher family.</text>
</comment>
<dbReference type="EMBL" id="JMTB01000117">
    <property type="protein sequence ID" value="KFB99290.1"/>
    <property type="molecule type" value="Genomic_DNA"/>
</dbReference>
<feature type="chain" id="PRO_5001786152" evidence="10">
    <location>
        <begin position="29"/>
        <end position="839"/>
    </location>
</feature>
<reference evidence="14" key="1">
    <citation type="submission" date="2014-05" db="EMBL/GenBank/DDBJ databases">
        <title>ATOL: Assembling a taxonomically balanced genome-scale reconstruction of the evolutionary history of the Enterobacteriaceae.</title>
        <authorList>
            <person name="Plunkett G. III"/>
            <person name="Neeno-Eckwall E.C."/>
            <person name="Glasner J.D."/>
            <person name="Perna N.T."/>
        </authorList>
    </citation>
    <scope>NUCLEOTIDE SEQUENCE [LARGE SCALE GENOMIC DNA]</scope>
    <source>
        <strain evidence="14">ATCC 49490</strain>
    </source>
</reference>
<protein>
    <submittedName>
        <fullName evidence="13">Fimbrial usher protein</fullName>
    </submittedName>
</protein>
<keyword evidence="6 10" id="KW-0732">Signal</keyword>
<feature type="domain" description="PapC N-terminal" evidence="12">
    <location>
        <begin position="34"/>
        <end position="178"/>
    </location>
</feature>